<feature type="non-terminal residue" evidence="2">
    <location>
        <position position="25"/>
    </location>
</feature>
<feature type="region of interest" description="Disordered" evidence="1">
    <location>
        <begin position="1"/>
        <end position="25"/>
    </location>
</feature>
<evidence type="ECO:0000313" key="3">
    <source>
        <dbReference type="Proteomes" id="UP000265520"/>
    </source>
</evidence>
<comment type="caution">
    <text evidence="2">The sequence shown here is derived from an EMBL/GenBank/DDBJ whole genome shotgun (WGS) entry which is preliminary data.</text>
</comment>
<evidence type="ECO:0000256" key="1">
    <source>
        <dbReference type="SAM" id="MobiDB-lite"/>
    </source>
</evidence>
<name>A0A392UZL7_9FABA</name>
<protein>
    <submittedName>
        <fullName evidence="2">Uncharacterized protein</fullName>
    </submittedName>
</protein>
<dbReference type="EMBL" id="LXQA010992068">
    <property type="protein sequence ID" value="MCI80281.1"/>
    <property type="molecule type" value="Genomic_DNA"/>
</dbReference>
<sequence length="25" mass="2993">MRMGEGSDERVEDENMGFWNEESEE</sequence>
<evidence type="ECO:0000313" key="2">
    <source>
        <dbReference type="EMBL" id="MCI80281.1"/>
    </source>
</evidence>
<reference evidence="2 3" key="1">
    <citation type="journal article" date="2018" name="Front. Plant Sci.">
        <title>Red Clover (Trifolium pratense) and Zigzag Clover (T. medium) - A Picture of Genomic Similarities and Differences.</title>
        <authorList>
            <person name="Dluhosova J."/>
            <person name="Istvanek J."/>
            <person name="Nedelnik J."/>
            <person name="Repkova J."/>
        </authorList>
    </citation>
    <scope>NUCLEOTIDE SEQUENCE [LARGE SCALE GENOMIC DNA]</scope>
    <source>
        <strain evidence="3">cv. 10/8</strain>
        <tissue evidence="2">Leaf</tissue>
    </source>
</reference>
<dbReference type="Proteomes" id="UP000265520">
    <property type="component" value="Unassembled WGS sequence"/>
</dbReference>
<feature type="compositionally biased region" description="Acidic residues" evidence="1">
    <location>
        <begin position="10"/>
        <end position="25"/>
    </location>
</feature>
<keyword evidence="3" id="KW-1185">Reference proteome</keyword>
<organism evidence="2 3">
    <name type="scientific">Trifolium medium</name>
    <dbReference type="NCBI Taxonomy" id="97028"/>
    <lineage>
        <taxon>Eukaryota</taxon>
        <taxon>Viridiplantae</taxon>
        <taxon>Streptophyta</taxon>
        <taxon>Embryophyta</taxon>
        <taxon>Tracheophyta</taxon>
        <taxon>Spermatophyta</taxon>
        <taxon>Magnoliopsida</taxon>
        <taxon>eudicotyledons</taxon>
        <taxon>Gunneridae</taxon>
        <taxon>Pentapetalae</taxon>
        <taxon>rosids</taxon>
        <taxon>fabids</taxon>
        <taxon>Fabales</taxon>
        <taxon>Fabaceae</taxon>
        <taxon>Papilionoideae</taxon>
        <taxon>50 kb inversion clade</taxon>
        <taxon>NPAAA clade</taxon>
        <taxon>Hologalegina</taxon>
        <taxon>IRL clade</taxon>
        <taxon>Trifolieae</taxon>
        <taxon>Trifolium</taxon>
    </lineage>
</organism>
<proteinExistence type="predicted"/>
<accession>A0A392UZL7</accession>
<dbReference type="AlphaFoldDB" id="A0A392UZL7"/>